<gene>
    <name evidence="2" type="ORF">ONE63_004646</name>
</gene>
<dbReference type="Proteomes" id="UP001075354">
    <property type="component" value="Chromosome 16"/>
</dbReference>
<proteinExistence type="predicted"/>
<protein>
    <submittedName>
        <fullName evidence="2">Uncharacterized protein</fullName>
    </submittedName>
</protein>
<feature type="region of interest" description="Disordered" evidence="1">
    <location>
        <begin position="23"/>
        <end position="56"/>
    </location>
</feature>
<keyword evidence="3" id="KW-1185">Reference proteome</keyword>
<organism evidence="2 3">
    <name type="scientific">Megalurothrips usitatus</name>
    <name type="common">bean blossom thrips</name>
    <dbReference type="NCBI Taxonomy" id="439358"/>
    <lineage>
        <taxon>Eukaryota</taxon>
        <taxon>Metazoa</taxon>
        <taxon>Ecdysozoa</taxon>
        <taxon>Arthropoda</taxon>
        <taxon>Hexapoda</taxon>
        <taxon>Insecta</taxon>
        <taxon>Pterygota</taxon>
        <taxon>Neoptera</taxon>
        <taxon>Paraneoptera</taxon>
        <taxon>Thysanoptera</taxon>
        <taxon>Terebrantia</taxon>
        <taxon>Thripoidea</taxon>
        <taxon>Thripidae</taxon>
        <taxon>Megalurothrips</taxon>
    </lineage>
</organism>
<dbReference type="EMBL" id="JAPTSV010000016">
    <property type="protein sequence ID" value="KAJ1519349.1"/>
    <property type="molecule type" value="Genomic_DNA"/>
</dbReference>
<sequence length="56" mass="5786">MHTPGGIKGGLCVSAGVCRGGAQVQSHHSVLQERSSRSSPPCAHLHVPGIRSPSSW</sequence>
<accession>A0AAV7X3M8</accession>
<evidence type="ECO:0000313" key="2">
    <source>
        <dbReference type="EMBL" id="KAJ1519349.1"/>
    </source>
</evidence>
<evidence type="ECO:0000313" key="3">
    <source>
        <dbReference type="Proteomes" id="UP001075354"/>
    </source>
</evidence>
<comment type="caution">
    <text evidence="2">The sequence shown here is derived from an EMBL/GenBank/DDBJ whole genome shotgun (WGS) entry which is preliminary data.</text>
</comment>
<dbReference type="AlphaFoldDB" id="A0AAV7X3M8"/>
<name>A0AAV7X3M8_9NEOP</name>
<evidence type="ECO:0000256" key="1">
    <source>
        <dbReference type="SAM" id="MobiDB-lite"/>
    </source>
</evidence>
<reference evidence="2" key="1">
    <citation type="submission" date="2022-12" db="EMBL/GenBank/DDBJ databases">
        <title>Chromosome-level genome assembly of the bean flower thrips Megalurothrips usitatus.</title>
        <authorList>
            <person name="Ma L."/>
            <person name="Liu Q."/>
            <person name="Li H."/>
            <person name="Cai W."/>
        </authorList>
    </citation>
    <scope>NUCLEOTIDE SEQUENCE</scope>
    <source>
        <strain evidence="2">Cailab_2022a</strain>
    </source>
</reference>